<dbReference type="SUPFAM" id="SSF48208">
    <property type="entry name" value="Six-hairpin glycosidases"/>
    <property type="match status" value="1"/>
</dbReference>
<dbReference type="GO" id="GO:0005975">
    <property type="term" value="P:carbohydrate metabolic process"/>
    <property type="evidence" value="ECO:0007669"/>
    <property type="project" value="InterPro"/>
</dbReference>
<dbReference type="InterPro" id="IPR052743">
    <property type="entry name" value="Glutaminase_GtaA"/>
</dbReference>
<dbReference type="InterPro" id="IPR033433">
    <property type="entry name" value="GtaA_N"/>
</dbReference>
<dbReference type="Pfam" id="PF16335">
    <property type="entry name" value="GtaA_6_Hairpin"/>
    <property type="match status" value="1"/>
</dbReference>
<gene>
    <name evidence="4" type="ORF">ERS852407_01032</name>
</gene>
<accession>A0A173ZJG2</accession>
<feature type="domain" description="Glutaminase A N-terminal" evidence="3">
    <location>
        <begin position="75"/>
        <end position="197"/>
    </location>
</feature>
<dbReference type="Proteomes" id="UP000095651">
    <property type="component" value="Unassembled WGS sequence"/>
</dbReference>
<name>A0A173ZJG2_9FIRM</name>
<evidence type="ECO:0000313" key="4">
    <source>
        <dbReference type="EMBL" id="CUN76542.1"/>
    </source>
</evidence>
<evidence type="ECO:0000259" key="3">
    <source>
        <dbReference type="Pfam" id="PF17168"/>
    </source>
</evidence>
<dbReference type="InterPro" id="IPR032514">
    <property type="entry name" value="GtaA_central"/>
</dbReference>
<feature type="domain" description="Glutaminase A central" evidence="2">
    <location>
        <begin position="277"/>
        <end position="646"/>
    </location>
</feature>
<dbReference type="PANTHER" id="PTHR31987:SF1">
    <property type="entry name" value="GLUTAMINASE A"/>
    <property type="match status" value="1"/>
</dbReference>
<reference evidence="4 5" key="1">
    <citation type="submission" date="2015-09" db="EMBL/GenBank/DDBJ databases">
        <authorList>
            <consortium name="Pathogen Informatics"/>
        </authorList>
    </citation>
    <scope>NUCLEOTIDE SEQUENCE [LARGE SCALE GENOMIC DNA]</scope>
    <source>
        <strain evidence="4 5">2789STDY5608850</strain>
    </source>
</reference>
<dbReference type="EMBL" id="CYZE01000002">
    <property type="protein sequence ID" value="CUN76542.1"/>
    <property type="molecule type" value="Genomic_DNA"/>
</dbReference>
<dbReference type="PANTHER" id="PTHR31987">
    <property type="entry name" value="GLUTAMINASE A-RELATED"/>
    <property type="match status" value="1"/>
</dbReference>
<sequence length="659" mass="74736">MRINRMASVPLLVHDPYYSIWSPADCLYDTDTAHWSGKEKRLYGHVTADGERFRFLGGEDGCPVIPQTSLEVTPTATTCTFENEKLRLSVRFLSPLLPEDPVLVSRPCTYIDFTVDRKQEVSVKIDFTVTGDLVFDTPGKIIGGSHENEMYHFQYGTMRKAFQTPLGHSGDRITIDWGDMILATEDEAVTIIFDPEHSLLNASAELGTDQTACTVIAAYDDLLSIFYFGSWQKAYWTTRYETIFDAVGESFRDREEVTEKAEAFDRSLEEQARNTGGADYAFLCSISYRQVMAAHKLIADQEGNLVFLSKENDSNGCTGTVDISYPSAPMFLLFNPEYVKAMLRPVFRFASCPVWEYDFAPHDVGRYPYAAGQVYGLGKEGENREFCYDNGAIFPFYYEYPAGLSVYDVRDQMPVEESGNMMILTAAVCELERSGAFAAPYYEVLRTWAGYLLAYGEDPGEQLCTDDFAGHLAHNVNLSAKAVMGIEAFSRIAACLGEEEEAKRYHEEAVRMAQSWETRSAAGDHYRLTFDCEESWSLKYNLVWDHFFGSGLFKTEVFATETAFYLKKLSAFGVPLDSRKMYTKSDWILWCASFAPDREAFYRLTAPVAEYARSTEDRVPFSDWYDAESGRYCHFIGRSVQGGLYMPMLIEKRKKKQEA</sequence>
<organism evidence="4 5">
    <name type="scientific">Hungatella hathewayi</name>
    <dbReference type="NCBI Taxonomy" id="154046"/>
    <lineage>
        <taxon>Bacteria</taxon>
        <taxon>Bacillati</taxon>
        <taxon>Bacillota</taxon>
        <taxon>Clostridia</taxon>
        <taxon>Lachnospirales</taxon>
        <taxon>Lachnospiraceae</taxon>
        <taxon>Hungatella</taxon>
    </lineage>
</organism>
<dbReference type="AlphaFoldDB" id="A0A173ZJG2"/>
<evidence type="ECO:0000259" key="1">
    <source>
        <dbReference type="Pfam" id="PF16334"/>
    </source>
</evidence>
<dbReference type="Pfam" id="PF17168">
    <property type="entry name" value="DUF5127"/>
    <property type="match status" value="1"/>
</dbReference>
<dbReference type="InterPro" id="IPR032515">
    <property type="entry name" value="DUF4964"/>
</dbReference>
<dbReference type="InterPro" id="IPR008928">
    <property type="entry name" value="6-hairpin_glycosidase_sf"/>
</dbReference>
<dbReference type="RefSeq" id="WP_055653295.1">
    <property type="nucleotide sequence ID" value="NZ_CABIXC010000002.1"/>
</dbReference>
<evidence type="ECO:0000259" key="2">
    <source>
        <dbReference type="Pfam" id="PF16335"/>
    </source>
</evidence>
<protein>
    <submittedName>
        <fullName evidence="4">Domain of uncharacterized function (DUF1793)</fullName>
    </submittedName>
</protein>
<feature type="domain" description="DUF4964" evidence="1">
    <location>
        <begin position="5"/>
        <end position="60"/>
    </location>
</feature>
<proteinExistence type="predicted"/>
<dbReference type="Pfam" id="PF16334">
    <property type="entry name" value="DUF4964"/>
    <property type="match status" value="1"/>
</dbReference>
<evidence type="ECO:0000313" key="5">
    <source>
        <dbReference type="Proteomes" id="UP000095651"/>
    </source>
</evidence>